<reference evidence="1 2" key="1">
    <citation type="submission" date="2019-02" db="EMBL/GenBank/DDBJ databases">
        <title>Genomic Encyclopedia of Archaeal and Bacterial Type Strains, Phase II (KMG-II): from individual species to whole genera.</title>
        <authorList>
            <person name="Goeker M."/>
        </authorList>
    </citation>
    <scope>NUCLEOTIDE SEQUENCE [LARGE SCALE GENOMIC DNA]</scope>
    <source>
        <strain evidence="1 2">DSM 18101</strain>
    </source>
</reference>
<evidence type="ECO:0000313" key="2">
    <source>
        <dbReference type="Proteomes" id="UP000292958"/>
    </source>
</evidence>
<dbReference type="AlphaFoldDB" id="A0A4Q7YVT1"/>
<evidence type="ECO:0000313" key="1">
    <source>
        <dbReference type="EMBL" id="RZU41271.1"/>
    </source>
</evidence>
<proteinExistence type="predicted"/>
<organism evidence="1 2">
    <name type="scientific">Edaphobacter modestus</name>
    <dbReference type="NCBI Taxonomy" id="388466"/>
    <lineage>
        <taxon>Bacteria</taxon>
        <taxon>Pseudomonadati</taxon>
        <taxon>Acidobacteriota</taxon>
        <taxon>Terriglobia</taxon>
        <taxon>Terriglobales</taxon>
        <taxon>Acidobacteriaceae</taxon>
        <taxon>Edaphobacter</taxon>
    </lineage>
</organism>
<accession>A0A4Q7YVT1</accession>
<sequence>MIVQHANLSWTRIAKPWGSKKFYFWSGMMADYTKEPFLLIKVPVDKATPEDVGAAVTAALKLEVNPFFWYNDPPSGSNGNDIHALSSGSGPIPSGKGLTVIFKTEG</sequence>
<gene>
    <name evidence="1" type="ORF">BDD14_2779</name>
</gene>
<name>A0A4Q7YVT1_9BACT</name>
<dbReference type="EMBL" id="SHKW01000001">
    <property type="protein sequence ID" value="RZU41271.1"/>
    <property type="molecule type" value="Genomic_DNA"/>
</dbReference>
<comment type="caution">
    <text evidence="1">The sequence shown here is derived from an EMBL/GenBank/DDBJ whole genome shotgun (WGS) entry which is preliminary data.</text>
</comment>
<protein>
    <submittedName>
        <fullName evidence="1">Uncharacterized protein</fullName>
    </submittedName>
</protein>
<dbReference type="Proteomes" id="UP000292958">
    <property type="component" value="Unassembled WGS sequence"/>
</dbReference>
<keyword evidence="2" id="KW-1185">Reference proteome</keyword>